<dbReference type="OrthoDB" id="2677917at2759"/>
<dbReference type="EMBL" id="KN826016">
    <property type="protein sequence ID" value="KIK80452.1"/>
    <property type="molecule type" value="Genomic_DNA"/>
</dbReference>
<evidence type="ECO:0000313" key="1">
    <source>
        <dbReference type="EMBL" id="KIK80452.1"/>
    </source>
</evidence>
<dbReference type="InParanoid" id="A0A0D0CCF8"/>
<dbReference type="HOGENOM" id="CLU_087375_2_0_1"/>
<reference evidence="1 2" key="1">
    <citation type="submission" date="2014-04" db="EMBL/GenBank/DDBJ databases">
        <authorList>
            <consortium name="DOE Joint Genome Institute"/>
            <person name="Kuo A."/>
            <person name="Kohler A."/>
            <person name="Jargeat P."/>
            <person name="Nagy L.G."/>
            <person name="Floudas D."/>
            <person name="Copeland A."/>
            <person name="Barry K.W."/>
            <person name="Cichocki N."/>
            <person name="Veneault-Fourrey C."/>
            <person name="LaButti K."/>
            <person name="Lindquist E.A."/>
            <person name="Lipzen A."/>
            <person name="Lundell T."/>
            <person name="Morin E."/>
            <person name="Murat C."/>
            <person name="Sun H."/>
            <person name="Tunlid A."/>
            <person name="Henrissat B."/>
            <person name="Grigoriev I.V."/>
            <person name="Hibbett D.S."/>
            <person name="Martin F."/>
            <person name="Nordberg H.P."/>
            <person name="Cantor M.N."/>
            <person name="Hua S.X."/>
        </authorList>
    </citation>
    <scope>NUCLEOTIDE SEQUENCE [LARGE SCALE GENOMIC DNA]</scope>
    <source>
        <strain evidence="1 2">Ve08.2h10</strain>
    </source>
</reference>
<reference evidence="2" key="2">
    <citation type="submission" date="2015-01" db="EMBL/GenBank/DDBJ databases">
        <title>Evolutionary Origins and Diversification of the Mycorrhizal Mutualists.</title>
        <authorList>
            <consortium name="DOE Joint Genome Institute"/>
            <consortium name="Mycorrhizal Genomics Consortium"/>
            <person name="Kohler A."/>
            <person name="Kuo A."/>
            <person name="Nagy L.G."/>
            <person name="Floudas D."/>
            <person name="Copeland A."/>
            <person name="Barry K.W."/>
            <person name="Cichocki N."/>
            <person name="Veneault-Fourrey C."/>
            <person name="LaButti K."/>
            <person name="Lindquist E.A."/>
            <person name="Lipzen A."/>
            <person name="Lundell T."/>
            <person name="Morin E."/>
            <person name="Murat C."/>
            <person name="Riley R."/>
            <person name="Ohm R."/>
            <person name="Sun H."/>
            <person name="Tunlid A."/>
            <person name="Henrissat B."/>
            <person name="Grigoriev I.V."/>
            <person name="Hibbett D.S."/>
            <person name="Martin F."/>
        </authorList>
    </citation>
    <scope>NUCLEOTIDE SEQUENCE [LARGE SCALE GENOMIC DNA]</scope>
    <source>
        <strain evidence="2">Ve08.2h10</strain>
    </source>
</reference>
<proteinExistence type="predicted"/>
<accession>A0A0D0CCF8</accession>
<organism evidence="1 2">
    <name type="scientific">Paxillus rubicundulus Ve08.2h10</name>
    <dbReference type="NCBI Taxonomy" id="930991"/>
    <lineage>
        <taxon>Eukaryota</taxon>
        <taxon>Fungi</taxon>
        <taxon>Dikarya</taxon>
        <taxon>Basidiomycota</taxon>
        <taxon>Agaricomycotina</taxon>
        <taxon>Agaricomycetes</taxon>
        <taxon>Agaricomycetidae</taxon>
        <taxon>Boletales</taxon>
        <taxon>Paxilineae</taxon>
        <taxon>Paxillaceae</taxon>
        <taxon>Paxillus</taxon>
    </lineage>
</organism>
<sequence length="157" mass="17561">VTVEHLRKEWTSPIYAFFDPTPLIVEINGCHMHDFECTRQGCNKRIQRYLDKRDATSTSNLQKHSKKCWGTEVVAAADGAKDADEVRMKIVGGGLHNGSIMVLFEWKGKGKVTYSHCQHTCSKTNLCPFTIVSDRGFLCLLKTGCPEHYIPSPSTAS</sequence>
<keyword evidence="2" id="KW-1185">Reference proteome</keyword>
<dbReference type="Proteomes" id="UP000054538">
    <property type="component" value="Unassembled WGS sequence"/>
</dbReference>
<protein>
    <submittedName>
        <fullName evidence="1">Uncharacterized protein</fullName>
    </submittedName>
</protein>
<evidence type="ECO:0000313" key="2">
    <source>
        <dbReference type="Proteomes" id="UP000054538"/>
    </source>
</evidence>
<feature type="non-terminal residue" evidence="1">
    <location>
        <position position="1"/>
    </location>
</feature>
<gene>
    <name evidence="1" type="ORF">PAXRUDRAFT_765721</name>
</gene>
<name>A0A0D0CCF8_9AGAM</name>
<dbReference type="AlphaFoldDB" id="A0A0D0CCF8"/>